<keyword evidence="5 10" id="KW-0276">Fatty acid metabolism</keyword>
<dbReference type="GeneTree" id="ENSGT01050000244838"/>
<organism evidence="11 12">
    <name type="scientific">Leptobrachium leishanense</name>
    <name type="common">Leishan spiny toad</name>
    <dbReference type="NCBI Taxonomy" id="445787"/>
    <lineage>
        <taxon>Eukaryota</taxon>
        <taxon>Metazoa</taxon>
        <taxon>Chordata</taxon>
        <taxon>Craniata</taxon>
        <taxon>Vertebrata</taxon>
        <taxon>Euteleostomi</taxon>
        <taxon>Amphibia</taxon>
        <taxon>Batrachia</taxon>
        <taxon>Anura</taxon>
        <taxon>Pelobatoidea</taxon>
        <taxon>Megophryidae</taxon>
        <taxon>Leptobrachium</taxon>
    </lineage>
</organism>
<feature type="transmembrane region" description="Helical" evidence="10">
    <location>
        <begin position="169"/>
        <end position="191"/>
    </location>
</feature>
<keyword evidence="3 10" id="KW-0808">Transferase</keyword>
<keyword evidence="4 10" id="KW-0812">Transmembrane</keyword>
<protein>
    <recommendedName>
        <fullName evidence="10">Elongation of very long chain fatty acids protein</fullName>
        <ecNumber evidence="10">2.3.1.199</ecNumber>
    </recommendedName>
    <alternativeName>
        <fullName evidence="10">Very-long-chain 3-oxoacyl-CoA synthase</fullName>
    </alternativeName>
</protein>
<dbReference type="InterPro" id="IPR002076">
    <property type="entry name" value="ELO_fam"/>
</dbReference>
<evidence type="ECO:0000256" key="7">
    <source>
        <dbReference type="ARBA" id="ARBA00023098"/>
    </source>
</evidence>
<proteinExistence type="inferred from homology"/>
<evidence type="ECO:0000256" key="6">
    <source>
        <dbReference type="ARBA" id="ARBA00022989"/>
    </source>
</evidence>
<keyword evidence="7 10" id="KW-0443">Lipid metabolism</keyword>
<accession>A0A8C5Q9D7</accession>
<dbReference type="Proteomes" id="UP000694569">
    <property type="component" value="Unplaced"/>
</dbReference>
<reference evidence="11" key="2">
    <citation type="submission" date="2025-09" db="UniProtKB">
        <authorList>
            <consortium name="Ensembl"/>
        </authorList>
    </citation>
    <scope>IDENTIFICATION</scope>
</reference>
<comment type="similarity">
    <text evidence="10">Belongs to the ELO family.</text>
</comment>
<evidence type="ECO:0000256" key="10">
    <source>
        <dbReference type="RuleBase" id="RU361115"/>
    </source>
</evidence>
<keyword evidence="8 10" id="KW-0472">Membrane</keyword>
<dbReference type="GO" id="GO:0009922">
    <property type="term" value="F:fatty acid elongase activity"/>
    <property type="evidence" value="ECO:0007669"/>
    <property type="project" value="UniProtKB-EC"/>
</dbReference>
<evidence type="ECO:0000256" key="4">
    <source>
        <dbReference type="ARBA" id="ARBA00022692"/>
    </source>
</evidence>
<evidence type="ECO:0000313" key="12">
    <source>
        <dbReference type="Proteomes" id="UP000694569"/>
    </source>
</evidence>
<evidence type="ECO:0000256" key="9">
    <source>
        <dbReference type="ARBA" id="ARBA00023160"/>
    </source>
</evidence>
<sequence length="316" mass="36841">MASVWQTMQDFYAWALENGDSRTDPWLLVYSPAPVILIFSVYLVLVALGPRLMGSREPFTLHYVLLIYNVALVGLSVYMFYEFLVTSVLAGYSYLCQPVDYSESELGMRMARVCWWFYFSKVIELLDTIFFIMRKKFNQISFLHVYHHATMIFNWWAGVKYVAGGQAFFIGMLNSFVHIFMYLYYALAVLGPSMQKYLWWKRYLTLLQLVNKRSRPCVHVEPNVAQDEHVVPWWLSVGDMGDLVADVGISVTDFAFLFLQTQFGAIALHSGYNLVTDCPFPDGFNTAVFAYIITLIILFLNFYYQTYLRRTQRKKM</sequence>
<evidence type="ECO:0000256" key="3">
    <source>
        <dbReference type="ARBA" id="ARBA00022679"/>
    </source>
</evidence>
<comment type="subcellular location">
    <subcellularLocation>
        <location evidence="1">Membrane</location>
        <topology evidence="1">Multi-pass membrane protein</topology>
    </subcellularLocation>
</comment>
<dbReference type="GO" id="GO:0042761">
    <property type="term" value="P:very long-chain fatty acid biosynthetic process"/>
    <property type="evidence" value="ECO:0007669"/>
    <property type="project" value="TreeGrafter"/>
</dbReference>
<feature type="transmembrane region" description="Helical" evidence="10">
    <location>
        <begin position="27"/>
        <end position="48"/>
    </location>
</feature>
<dbReference type="GO" id="GO:0034626">
    <property type="term" value="P:fatty acid elongation, polyunsaturated fatty acid"/>
    <property type="evidence" value="ECO:0007669"/>
    <property type="project" value="TreeGrafter"/>
</dbReference>
<keyword evidence="12" id="KW-1185">Reference proteome</keyword>
<keyword evidence="2 10" id="KW-0444">Lipid biosynthesis</keyword>
<dbReference type="GO" id="GO:0005789">
    <property type="term" value="C:endoplasmic reticulum membrane"/>
    <property type="evidence" value="ECO:0007669"/>
    <property type="project" value="TreeGrafter"/>
</dbReference>
<dbReference type="PROSITE" id="PS01188">
    <property type="entry name" value="ELO"/>
    <property type="match status" value="1"/>
</dbReference>
<comment type="catalytic activity">
    <reaction evidence="10">
        <text>a very-long-chain acyl-CoA + malonyl-CoA + H(+) = a very-long-chain 3-oxoacyl-CoA + CO2 + CoA</text>
        <dbReference type="Rhea" id="RHEA:32727"/>
        <dbReference type="ChEBI" id="CHEBI:15378"/>
        <dbReference type="ChEBI" id="CHEBI:16526"/>
        <dbReference type="ChEBI" id="CHEBI:57287"/>
        <dbReference type="ChEBI" id="CHEBI:57384"/>
        <dbReference type="ChEBI" id="CHEBI:90725"/>
        <dbReference type="ChEBI" id="CHEBI:90736"/>
        <dbReference type="EC" id="2.3.1.199"/>
    </reaction>
</comment>
<feature type="transmembrane region" description="Helical" evidence="10">
    <location>
        <begin position="60"/>
        <end position="81"/>
    </location>
</feature>
<feature type="transmembrane region" description="Helical" evidence="10">
    <location>
        <begin position="284"/>
        <end position="304"/>
    </location>
</feature>
<keyword evidence="9 10" id="KW-0275">Fatty acid biosynthesis</keyword>
<evidence type="ECO:0000256" key="8">
    <source>
        <dbReference type="ARBA" id="ARBA00023136"/>
    </source>
</evidence>
<evidence type="ECO:0000256" key="5">
    <source>
        <dbReference type="ARBA" id="ARBA00022832"/>
    </source>
</evidence>
<feature type="transmembrane region" description="Helical" evidence="10">
    <location>
        <begin position="145"/>
        <end position="163"/>
    </location>
</feature>
<dbReference type="AlphaFoldDB" id="A0A8C5Q9D7"/>
<dbReference type="EC" id="2.3.1.199" evidence="10"/>
<name>A0A8C5Q9D7_9ANUR</name>
<dbReference type="PANTHER" id="PTHR11157:SF126">
    <property type="entry name" value="ELONGATION OF VERY LONG CHAIN FATTY ACIDS PROTEIN"/>
    <property type="match status" value="1"/>
</dbReference>
<evidence type="ECO:0000256" key="1">
    <source>
        <dbReference type="ARBA" id="ARBA00004141"/>
    </source>
</evidence>
<evidence type="ECO:0000256" key="2">
    <source>
        <dbReference type="ARBA" id="ARBA00022516"/>
    </source>
</evidence>
<dbReference type="Ensembl" id="ENSLLET00000034925.1">
    <property type="protein sequence ID" value="ENSLLEP00000033646.1"/>
    <property type="gene ID" value="ENSLLEG00000021295.1"/>
</dbReference>
<dbReference type="OrthoDB" id="434092at2759"/>
<keyword evidence="6 10" id="KW-1133">Transmembrane helix</keyword>
<evidence type="ECO:0000313" key="11">
    <source>
        <dbReference type="Ensembl" id="ENSLLEP00000033646.1"/>
    </source>
</evidence>
<dbReference type="GO" id="GO:0019367">
    <property type="term" value="P:fatty acid elongation, saturated fatty acid"/>
    <property type="evidence" value="ECO:0007669"/>
    <property type="project" value="TreeGrafter"/>
</dbReference>
<dbReference type="GO" id="GO:0034625">
    <property type="term" value="P:fatty acid elongation, monounsaturated fatty acid"/>
    <property type="evidence" value="ECO:0007669"/>
    <property type="project" value="TreeGrafter"/>
</dbReference>
<dbReference type="GO" id="GO:0030148">
    <property type="term" value="P:sphingolipid biosynthetic process"/>
    <property type="evidence" value="ECO:0007669"/>
    <property type="project" value="TreeGrafter"/>
</dbReference>
<dbReference type="PANTHER" id="PTHR11157">
    <property type="entry name" value="FATTY ACID ACYL TRANSFERASE-RELATED"/>
    <property type="match status" value="1"/>
</dbReference>
<dbReference type="InterPro" id="IPR030457">
    <property type="entry name" value="ELO_CS"/>
</dbReference>
<feature type="transmembrane region" description="Helical" evidence="10">
    <location>
        <begin position="254"/>
        <end position="272"/>
    </location>
</feature>
<dbReference type="Pfam" id="PF01151">
    <property type="entry name" value="ELO"/>
    <property type="match status" value="2"/>
</dbReference>
<reference evidence="11" key="1">
    <citation type="submission" date="2025-08" db="UniProtKB">
        <authorList>
            <consortium name="Ensembl"/>
        </authorList>
    </citation>
    <scope>IDENTIFICATION</scope>
</reference>